<feature type="region of interest" description="Disordered" evidence="1">
    <location>
        <begin position="273"/>
        <end position="321"/>
    </location>
</feature>
<proteinExistence type="predicted"/>
<dbReference type="AlphaFoldDB" id="A0A6H5HZX9"/>
<dbReference type="EMBL" id="CADCXV010000359">
    <property type="protein sequence ID" value="CAB0029888.1"/>
    <property type="molecule type" value="Genomic_DNA"/>
</dbReference>
<feature type="non-terminal residue" evidence="2">
    <location>
        <position position="1"/>
    </location>
</feature>
<feature type="compositionally biased region" description="Polar residues" evidence="1">
    <location>
        <begin position="178"/>
        <end position="189"/>
    </location>
</feature>
<sequence>QSGGSENRGVVRTCDSHGAPSPYVPSDDTAAQARPVYVPRPNRDETSRRAAFCVAPATRVVHPCGPGPRGARRVLQVQCCRNPRVSPLVPVGVPSVRRASVHDREIFRCLPPLLASRDPGRRRASARLARCSSTKPAQDVEEENRHGRCARGSHRHKLAPELSPRRDSVPRPRDATERTASLAGQTRFSRSPRRSDAEMSDGAPTVVQVPPSQPRVRPTIYCARSLIHEIRTLSLNPSRSVAREINMRLDQELVHRDVVQRVPPIITLLASKQRKRANLTRRVPPSSSRKRASDRRQRDPNTAWRRKPCRGSTRRVVRRKFRKEQSVMLAAMLEVTSTRHDKAPKRTRK</sequence>
<name>A0A6H5HZX9_9HYME</name>
<accession>A0A6H5HZX9</accession>
<keyword evidence="3" id="KW-1185">Reference proteome</keyword>
<evidence type="ECO:0000313" key="2">
    <source>
        <dbReference type="EMBL" id="CAB0029888.1"/>
    </source>
</evidence>
<feature type="region of interest" description="Disordered" evidence="1">
    <location>
        <begin position="1"/>
        <end position="43"/>
    </location>
</feature>
<feature type="compositionally biased region" description="Basic residues" evidence="1">
    <location>
        <begin position="304"/>
        <end position="321"/>
    </location>
</feature>
<dbReference type="Proteomes" id="UP000479190">
    <property type="component" value="Unassembled WGS sequence"/>
</dbReference>
<reference evidence="2 3" key="1">
    <citation type="submission" date="2020-02" db="EMBL/GenBank/DDBJ databases">
        <authorList>
            <person name="Ferguson B K."/>
        </authorList>
    </citation>
    <scope>NUCLEOTIDE SEQUENCE [LARGE SCALE GENOMIC DNA]</scope>
</reference>
<evidence type="ECO:0000256" key="1">
    <source>
        <dbReference type="SAM" id="MobiDB-lite"/>
    </source>
</evidence>
<organism evidence="2 3">
    <name type="scientific">Trichogramma brassicae</name>
    <dbReference type="NCBI Taxonomy" id="86971"/>
    <lineage>
        <taxon>Eukaryota</taxon>
        <taxon>Metazoa</taxon>
        <taxon>Ecdysozoa</taxon>
        <taxon>Arthropoda</taxon>
        <taxon>Hexapoda</taxon>
        <taxon>Insecta</taxon>
        <taxon>Pterygota</taxon>
        <taxon>Neoptera</taxon>
        <taxon>Endopterygota</taxon>
        <taxon>Hymenoptera</taxon>
        <taxon>Apocrita</taxon>
        <taxon>Proctotrupomorpha</taxon>
        <taxon>Chalcidoidea</taxon>
        <taxon>Trichogrammatidae</taxon>
        <taxon>Trichogramma</taxon>
    </lineage>
</organism>
<feature type="region of interest" description="Disordered" evidence="1">
    <location>
        <begin position="118"/>
        <end position="214"/>
    </location>
</feature>
<feature type="compositionally biased region" description="Basic and acidic residues" evidence="1">
    <location>
        <begin position="163"/>
        <end position="177"/>
    </location>
</feature>
<feature type="compositionally biased region" description="Basic residues" evidence="1">
    <location>
        <begin position="147"/>
        <end position="157"/>
    </location>
</feature>
<evidence type="ECO:0000313" key="3">
    <source>
        <dbReference type="Proteomes" id="UP000479190"/>
    </source>
</evidence>
<gene>
    <name evidence="2" type="ORF">TBRA_LOCUS1912</name>
</gene>
<feature type="compositionally biased region" description="Low complexity" evidence="1">
    <location>
        <begin position="204"/>
        <end position="214"/>
    </location>
</feature>
<protein>
    <submittedName>
        <fullName evidence="2">Uncharacterized protein</fullName>
    </submittedName>
</protein>